<dbReference type="EMBL" id="RKLO01000001">
    <property type="protein sequence ID" value="RVW05143.1"/>
    <property type="molecule type" value="Genomic_DNA"/>
</dbReference>
<gene>
    <name evidence="4" type="ORF">EGT50_00425</name>
</gene>
<keyword evidence="2" id="KW-0472">Membrane</keyword>
<accession>A0A438B2F5</accession>
<keyword evidence="2" id="KW-1133">Transmembrane helix</keyword>
<evidence type="ECO:0000259" key="3">
    <source>
        <dbReference type="Pfam" id="PF16751"/>
    </source>
</evidence>
<proteinExistence type="predicted"/>
<feature type="compositionally biased region" description="Low complexity" evidence="1">
    <location>
        <begin position="233"/>
        <end position="258"/>
    </location>
</feature>
<feature type="transmembrane region" description="Helical" evidence="2">
    <location>
        <begin position="106"/>
        <end position="127"/>
    </location>
</feature>
<keyword evidence="2" id="KW-0812">Transmembrane</keyword>
<dbReference type="AlphaFoldDB" id="A0A438B2F5"/>
<sequence>MARGHNGEPGDPHADLAGNDGPVDVSAVRRDDALIDAIASGEPVATDSPEEYQVAALLANWRTEILAQPLPAEPDLDEIVERVNHELEARESLATRTRSGRRHLRLLRPIAAAAAVVAIAMGGMTIFSYNAEPGDPLWGVKQVVFTERAASTVAKIDTTSNLEEAEHLIATGDTDGAKAKLDSAAERANAVHEAGTRNELNGWRERLLTELQRATTTAAVPSDNPSPSPSPSPVDQSSSTSPTPTGPSATTSPQTTPNPQLPVSPTSVAPEPTVSDTPSPTPTSDTSVPSSPSPTPDTQTSTTMSTAMSDETSDETSDTGVSTGSLGDAPTPTG</sequence>
<evidence type="ECO:0000313" key="5">
    <source>
        <dbReference type="Proteomes" id="UP000283479"/>
    </source>
</evidence>
<feature type="domain" description="Anti-sigma-D factor RsdA sigma factor binding region" evidence="3">
    <location>
        <begin position="24"/>
        <end position="69"/>
    </location>
</feature>
<dbReference type="Proteomes" id="UP000283479">
    <property type="component" value="Unassembled WGS sequence"/>
</dbReference>
<dbReference type="Pfam" id="PF16751">
    <property type="entry name" value="RsdA_SigD_bd"/>
    <property type="match status" value="1"/>
</dbReference>
<evidence type="ECO:0000256" key="2">
    <source>
        <dbReference type="SAM" id="Phobius"/>
    </source>
</evidence>
<feature type="region of interest" description="Disordered" evidence="1">
    <location>
        <begin position="215"/>
        <end position="334"/>
    </location>
</feature>
<feature type="compositionally biased region" description="Low complexity" evidence="1">
    <location>
        <begin position="270"/>
        <end position="310"/>
    </location>
</feature>
<organism evidence="4 5">
    <name type="scientific">Rhodococcus xishaensis</name>
    <dbReference type="NCBI Taxonomy" id="2487364"/>
    <lineage>
        <taxon>Bacteria</taxon>
        <taxon>Bacillati</taxon>
        <taxon>Actinomycetota</taxon>
        <taxon>Actinomycetes</taxon>
        <taxon>Mycobacteriales</taxon>
        <taxon>Nocardiaceae</taxon>
        <taxon>Rhodococcus</taxon>
    </lineage>
</organism>
<dbReference type="RefSeq" id="WP_127950658.1">
    <property type="nucleotide sequence ID" value="NZ_RKLO01000001.1"/>
</dbReference>
<evidence type="ECO:0000256" key="1">
    <source>
        <dbReference type="SAM" id="MobiDB-lite"/>
    </source>
</evidence>
<keyword evidence="5" id="KW-1185">Reference proteome</keyword>
<dbReference type="Gene3D" id="6.10.250.1300">
    <property type="match status" value="1"/>
</dbReference>
<comment type="caution">
    <text evidence="4">The sequence shown here is derived from an EMBL/GenBank/DDBJ whole genome shotgun (WGS) entry which is preliminary data.</text>
</comment>
<name>A0A438B2F5_9NOCA</name>
<reference evidence="4 5" key="1">
    <citation type="submission" date="2018-11" db="EMBL/GenBank/DDBJ databases">
        <title>Rhodococcus spongicola sp. nov. and Rhodococcus xishaensis sp. nov. from marine sponges.</title>
        <authorList>
            <person name="Li L."/>
            <person name="Lin H.W."/>
        </authorList>
    </citation>
    <scope>NUCLEOTIDE SEQUENCE [LARGE SCALE GENOMIC DNA]</scope>
    <source>
        <strain evidence="4 5">LHW51113</strain>
    </source>
</reference>
<protein>
    <recommendedName>
        <fullName evidence="3">Anti-sigma-D factor RsdA sigma factor binding region domain-containing protein</fullName>
    </recommendedName>
</protein>
<feature type="region of interest" description="Disordered" evidence="1">
    <location>
        <begin position="1"/>
        <end position="23"/>
    </location>
</feature>
<dbReference type="OrthoDB" id="5191711at2"/>
<feature type="compositionally biased region" description="Basic and acidic residues" evidence="1">
    <location>
        <begin position="1"/>
        <end position="14"/>
    </location>
</feature>
<dbReference type="InterPro" id="IPR031928">
    <property type="entry name" value="RsdA_SigD-bd"/>
</dbReference>
<evidence type="ECO:0000313" key="4">
    <source>
        <dbReference type="EMBL" id="RVW05143.1"/>
    </source>
</evidence>